<dbReference type="SUPFAM" id="SSF53300">
    <property type="entry name" value="vWA-like"/>
    <property type="match status" value="1"/>
</dbReference>
<proteinExistence type="predicted"/>
<dbReference type="AlphaFoldDB" id="A0A7S2V7N6"/>
<accession>A0A7S2V7N6</accession>
<dbReference type="InterPro" id="IPR036465">
    <property type="entry name" value="vWFA_dom_sf"/>
</dbReference>
<dbReference type="Gene3D" id="3.40.50.410">
    <property type="entry name" value="von Willebrand factor, type A domain"/>
    <property type="match status" value="1"/>
</dbReference>
<evidence type="ECO:0008006" key="2">
    <source>
        <dbReference type="Google" id="ProtNLM"/>
    </source>
</evidence>
<sequence length="373" mass="41930">MAHIPVEPAFRGLANHGFTKGLSDAMAEHADLFAQRIWILDNSGSMQIGDGHRIVETSDGKIEAQAVTRWEELQQTVLHHAEMAGVMGMQTHFRLLNYPGERIGVQEFTVAEQGGDLAQEMRQARNILQRTKPAGVTPLTDHILNIEQTIRLFKQELAVSDKKVAIVIATDGLPTDPGGDEGERTKQEFVNALKLLEDLPVWVVVRLCTNDSKVADFYNQLDSLLELSLEVLDDHEGEAREVMRHNKWLNYALPLHRCREVGFQHRLFDLLDERKFTVTEIQEFCAILFGNTAVETWPDPALQWKDFAECLKVQLAHEREHWDPTKGKMAPWINVRLLTQIYGKKSKNGAGGGSGGLRSLGCILGVKPRKTES</sequence>
<dbReference type="EMBL" id="HBHT01000486">
    <property type="protein sequence ID" value="CAD9939824.1"/>
    <property type="molecule type" value="Transcribed_RNA"/>
</dbReference>
<evidence type="ECO:0000313" key="1">
    <source>
        <dbReference type="EMBL" id="CAD9939824.1"/>
    </source>
</evidence>
<name>A0A7S2V7N6_9STRA</name>
<reference evidence="1" key="1">
    <citation type="submission" date="2021-01" db="EMBL/GenBank/DDBJ databases">
        <authorList>
            <person name="Corre E."/>
            <person name="Pelletier E."/>
            <person name="Niang G."/>
            <person name="Scheremetjew M."/>
            <person name="Finn R."/>
            <person name="Kale V."/>
            <person name="Holt S."/>
            <person name="Cochrane G."/>
            <person name="Meng A."/>
            <person name="Brown T."/>
            <person name="Cohen L."/>
        </authorList>
    </citation>
    <scope>NUCLEOTIDE SEQUENCE</scope>
    <source>
        <strain evidence="1">CCMP125</strain>
    </source>
</reference>
<organism evidence="1">
    <name type="scientific">Entomoneis paludosa</name>
    <dbReference type="NCBI Taxonomy" id="265537"/>
    <lineage>
        <taxon>Eukaryota</taxon>
        <taxon>Sar</taxon>
        <taxon>Stramenopiles</taxon>
        <taxon>Ochrophyta</taxon>
        <taxon>Bacillariophyta</taxon>
        <taxon>Bacillariophyceae</taxon>
        <taxon>Bacillariophycidae</taxon>
        <taxon>Entomoneidaceae</taxon>
        <taxon>Entomoneis</taxon>
    </lineage>
</organism>
<protein>
    <recommendedName>
        <fullName evidence="2">VWFA domain-containing protein</fullName>
    </recommendedName>
</protein>
<gene>
    <name evidence="1" type="ORF">APAL1065_LOCUS287</name>
</gene>